<evidence type="ECO:0000256" key="6">
    <source>
        <dbReference type="ARBA" id="ARBA00023163"/>
    </source>
</evidence>
<feature type="compositionally biased region" description="Low complexity" evidence="10">
    <location>
        <begin position="98"/>
        <end position="127"/>
    </location>
</feature>
<feature type="domain" description="Dof-type" evidence="11">
    <location>
        <begin position="34"/>
        <end position="88"/>
    </location>
</feature>
<keyword evidence="3 9" id="KW-0862">Zinc</keyword>
<dbReference type="GO" id="GO:0003700">
    <property type="term" value="F:DNA-binding transcription factor activity"/>
    <property type="evidence" value="ECO:0007669"/>
    <property type="project" value="UniProtKB-UniRule"/>
</dbReference>
<name>A0AAV8TYY0_9ROSI</name>
<comment type="caution">
    <text evidence="12">The sequence shown here is derived from an EMBL/GenBank/DDBJ whole genome shotgun (WGS) entry which is preliminary data.</text>
</comment>
<evidence type="ECO:0000259" key="11">
    <source>
        <dbReference type="PROSITE" id="PS50884"/>
    </source>
</evidence>
<keyword evidence="6 9" id="KW-0804">Transcription</keyword>
<dbReference type="Pfam" id="PF02701">
    <property type="entry name" value="Zn_ribbon_Dof"/>
    <property type="match status" value="1"/>
</dbReference>
<dbReference type="PROSITE" id="PS01361">
    <property type="entry name" value="ZF_DOF_1"/>
    <property type="match status" value="1"/>
</dbReference>
<keyword evidence="7 8" id="KW-0539">Nucleus</keyword>
<evidence type="ECO:0000256" key="7">
    <source>
        <dbReference type="ARBA" id="ARBA00023242"/>
    </source>
</evidence>
<keyword evidence="2 8" id="KW-0863">Zinc-finger</keyword>
<evidence type="ECO:0000256" key="10">
    <source>
        <dbReference type="SAM" id="MobiDB-lite"/>
    </source>
</evidence>
<evidence type="ECO:0000313" key="12">
    <source>
        <dbReference type="EMBL" id="KAJ8772211.1"/>
    </source>
</evidence>
<evidence type="ECO:0000256" key="1">
    <source>
        <dbReference type="ARBA" id="ARBA00022723"/>
    </source>
</evidence>
<organism evidence="12 13">
    <name type="scientific">Erythroxylum novogranatense</name>
    <dbReference type="NCBI Taxonomy" id="1862640"/>
    <lineage>
        <taxon>Eukaryota</taxon>
        <taxon>Viridiplantae</taxon>
        <taxon>Streptophyta</taxon>
        <taxon>Embryophyta</taxon>
        <taxon>Tracheophyta</taxon>
        <taxon>Spermatophyta</taxon>
        <taxon>Magnoliopsida</taxon>
        <taxon>eudicotyledons</taxon>
        <taxon>Gunneridae</taxon>
        <taxon>Pentapetalae</taxon>
        <taxon>rosids</taxon>
        <taxon>fabids</taxon>
        <taxon>Malpighiales</taxon>
        <taxon>Erythroxylaceae</taxon>
        <taxon>Erythroxylum</taxon>
    </lineage>
</organism>
<dbReference type="AlphaFoldDB" id="A0AAV8TYY0"/>
<dbReference type="Proteomes" id="UP001159364">
    <property type="component" value="Linkage Group LG02"/>
</dbReference>
<accession>A0AAV8TYY0</accession>
<proteinExistence type="predicted"/>
<sequence length="305" mass="32919">MQDIHSIGGGGSLFAGGGGDRRLRPYHNQNHQALKCPRCDSLNTKFCYYNNYNLSQPRHFCKSCRRYWTNGGVLRNVPVGGGCRKTKRSKPKQQTPYSPANTETIITTTVTATTSPTPTTVSRTSPPQNQQEREGKSWENSHSSSESLSLTTTTNTAAALDAASAHSTSPAANVIGGSNVFCQPSLELLEHGSTSDYGIFSEIGSFSSLINTSSVNEQLQLGFSNVLNQQTSVDNVQHWQQQKLAGLGYGGGVGEEMKMHEIAAGGLIDQTVHLDYSRSGNGGFGALDWQGGGDHQGLFHLYQRC</sequence>
<comment type="subcellular location">
    <subcellularLocation>
        <location evidence="8 9">Nucleus</location>
    </subcellularLocation>
</comment>
<evidence type="ECO:0000256" key="2">
    <source>
        <dbReference type="ARBA" id="ARBA00022771"/>
    </source>
</evidence>
<feature type="region of interest" description="Disordered" evidence="10">
    <location>
        <begin position="78"/>
        <end position="152"/>
    </location>
</feature>
<evidence type="ECO:0000313" key="13">
    <source>
        <dbReference type="Proteomes" id="UP001159364"/>
    </source>
</evidence>
<dbReference type="GO" id="GO:0003677">
    <property type="term" value="F:DNA binding"/>
    <property type="evidence" value="ECO:0007669"/>
    <property type="project" value="UniProtKB-UniRule"/>
</dbReference>
<dbReference type="PROSITE" id="PS50884">
    <property type="entry name" value="ZF_DOF_2"/>
    <property type="match status" value="1"/>
</dbReference>
<dbReference type="InterPro" id="IPR045174">
    <property type="entry name" value="Dof"/>
</dbReference>
<dbReference type="PANTHER" id="PTHR31992:SF205">
    <property type="entry name" value="DOF ZINC FINGER PROTEIN"/>
    <property type="match status" value="1"/>
</dbReference>
<evidence type="ECO:0000256" key="5">
    <source>
        <dbReference type="ARBA" id="ARBA00023125"/>
    </source>
</evidence>
<evidence type="ECO:0000256" key="8">
    <source>
        <dbReference type="PROSITE-ProRule" id="PRU00071"/>
    </source>
</evidence>
<dbReference type="GO" id="GO:0005634">
    <property type="term" value="C:nucleus"/>
    <property type="evidence" value="ECO:0007669"/>
    <property type="project" value="UniProtKB-SubCell"/>
</dbReference>
<keyword evidence="13" id="KW-1185">Reference proteome</keyword>
<dbReference type="PANTHER" id="PTHR31992">
    <property type="entry name" value="DOF ZINC FINGER PROTEIN DOF1.4-RELATED"/>
    <property type="match status" value="1"/>
</dbReference>
<keyword evidence="4 9" id="KW-0805">Transcription regulation</keyword>
<evidence type="ECO:0000256" key="3">
    <source>
        <dbReference type="ARBA" id="ARBA00022833"/>
    </source>
</evidence>
<keyword evidence="1 9" id="KW-0479">Metal-binding</keyword>
<comment type="function">
    <text evidence="9">Transcription factor that binds specifically to a 5'-AA[AG]G-3' consensus core sequence.</text>
</comment>
<dbReference type="InterPro" id="IPR003851">
    <property type="entry name" value="Znf_Dof"/>
</dbReference>
<evidence type="ECO:0000256" key="4">
    <source>
        <dbReference type="ARBA" id="ARBA00023015"/>
    </source>
</evidence>
<keyword evidence="5 8" id="KW-0238">DNA-binding</keyword>
<evidence type="ECO:0000256" key="9">
    <source>
        <dbReference type="RuleBase" id="RU369094"/>
    </source>
</evidence>
<reference evidence="12 13" key="1">
    <citation type="submission" date="2021-09" db="EMBL/GenBank/DDBJ databases">
        <title>Genomic insights and catalytic innovation underlie evolution of tropane alkaloids biosynthesis.</title>
        <authorList>
            <person name="Wang Y.-J."/>
            <person name="Tian T."/>
            <person name="Huang J.-P."/>
            <person name="Huang S.-X."/>
        </authorList>
    </citation>
    <scope>NUCLEOTIDE SEQUENCE [LARGE SCALE GENOMIC DNA]</scope>
    <source>
        <strain evidence="12">KIB-2018</strain>
        <tissue evidence="12">Leaf</tissue>
    </source>
</reference>
<feature type="compositionally biased region" description="Low complexity" evidence="10">
    <location>
        <begin position="140"/>
        <end position="152"/>
    </location>
</feature>
<gene>
    <name evidence="12" type="ORF">K2173_027388</name>
</gene>
<dbReference type="EMBL" id="JAIWQS010000002">
    <property type="protein sequence ID" value="KAJ8772211.1"/>
    <property type="molecule type" value="Genomic_DNA"/>
</dbReference>
<protein>
    <recommendedName>
        <fullName evidence="9">Dof zinc finger protein</fullName>
    </recommendedName>
</protein>
<dbReference type="GO" id="GO:0008270">
    <property type="term" value="F:zinc ion binding"/>
    <property type="evidence" value="ECO:0007669"/>
    <property type="project" value="UniProtKB-KW"/>
</dbReference>